<sequence>MRSGDTLLSCRLYLCSCIQYQDFKLAKRSELVALFPPSRFSHFYPHATRFVIPPVDEKNVTMTFYLFHRNSDEWPIPHG</sequence>
<comment type="caution">
    <text evidence="1">The sequence shown here is derived from an EMBL/GenBank/DDBJ whole genome shotgun (WGS) entry which is preliminary data.</text>
</comment>
<name>A0ACB9RMV9_9MYRT</name>
<keyword evidence="2" id="KW-1185">Reference proteome</keyword>
<accession>A0ACB9RMV9</accession>
<protein>
    <submittedName>
        <fullName evidence="1">Uncharacterized protein</fullName>
    </submittedName>
</protein>
<evidence type="ECO:0000313" key="2">
    <source>
        <dbReference type="Proteomes" id="UP001057402"/>
    </source>
</evidence>
<proteinExistence type="predicted"/>
<dbReference type="Proteomes" id="UP001057402">
    <property type="component" value="Chromosome 3"/>
</dbReference>
<gene>
    <name evidence="1" type="ORF">MLD38_006526</name>
</gene>
<dbReference type="EMBL" id="CM042882">
    <property type="protein sequence ID" value="KAI4380322.1"/>
    <property type="molecule type" value="Genomic_DNA"/>
</dbReference>
<evidence type="ECO:0000313" key="1">
    <source>
        <dbReference type="EMBL" id="KAI4380322.1"/>
    </source>
</evidence>
<reference evidence="2" key="1">
    <citation type="journal article" date="2023" name="Front. Plant Sci.">
        <title>Chromosomal-level genome assembly of Melastoma candidum provides insights into trichome evolution.</title>
        <authorList>
            <person name="Zhong Y."/>
            <person name="Wu W."/>
            <person name="Sun C."/>
            <person name="Zou P."/>
            <person name="Liu Y."/>
            <person name="Dai S."/>
            <person name="Zhou R."/>
        </authorList>
    </citation>
    <scope>NUCLEOTIDE SEQUENCE [LARGE SCALE GENOMIC DNA]</scope>
</reference>
<organism evidence="1 2">
    <name type="scientific">Melastoma candidum</name>
    <dbReference type="NCBI Taxonomy" id="119954"/>
    <lineage>
        <taxon>Eukaryota</taxon>
        <taxon>Viridiplantae</taxon>
        <taxon>Streptophyta</taxon>
        <taxon>Embryophyta</taxon>
        <taxon>Tracheophyta</taxon>
        <taxon>Spermatophyta</taxon>
        <taxon>Magnoliopsida</taxon>
        <taxon>eudicotyledons</taxon>
        <taxon>Gunneridae</taxon>
        <taxon>Pentapetalae</taxon>
        <taxon>rosids</taxon>
        <taxon>malvids</taxon>
        <taxon>Myrtales</taxon>
        <taxon>Melastomataceae</taxon>
        <taxon>Melastomatoideae</taxon>
        <taxon>Melastomateae</taxon>
        <taxon>Melastoma</taxon>
    </lineage>
</organism>